<evidence type="ECO:0000313" key="2">
    <source>
        <dbReference type="EMBL" id="QEX24148.1"/>
    </source>
</evidence>
<dbReference type="KEGG" id="hadh:FRZ61_40890"/>
<dbReference type="EMBL" id="CP042582">
    <property type="protein sequence ID" value="QEX24148.1"/>
    <property type="molecule type" value="Genomic_DNA"/>
</dbReference>
<proteinExistence type="predicted"/>
<protein>
    <submittedName>
        <fullName evidence="2">Uncharacterized protein</fullName>
    </submittedName>
</protein>
<feature type="transmembrane region" description="Helical" evidence="1">
    <location>
        <begin position="95"/>
        <end position="115"/>
    </location>
</feature>
<gene>
    <name evidence="2" type="ORF">FRZ61_40890</name>
</gene>
<reference evidence="2 3" key="1">
    <citation type="submission" date="2019-08" db="EMBL/GenBank/DDBJ databases">
        <title>Hyperibacter terrae gen. nov., sp. nov. and Hyperibacter viscosus sp. nov., two new members in the family Rhodospirillaceae isolated from the rhizosphere of Hypericum perforatum.</title>
        <authorList>
            <person name="Noviana Z."/>
        </authorList>
    </citation>
    <scope>NUCLEOTIDE SEQUENCE [LARGE SCALE GENOMIC DNA]</scope>
    <source>
        <strain evidence="2 3">R5959</strain>
    </source>
</reference>
<keyword evidence="3" id="KW-1185">Reference proteome</keyword>
<dbReference type="RefSeq" id="WP_151119452.1">
    <property type="nucleotide sequence ID" value="NZ_CP042582.1"/>
</dbReference>
<evidence type="ECO:0000313" key="3">
    <source>
        <dbReference type="Proteomes" id="UP000325797"/>
    </source>
</evidence>
<dbReference type="Proteomes" id="UP000325797">
    <property type="component" value="Chromosome"/>
</dbReference>
<keyword evidence="1" id="KW-0812">Transmembrane</keyword>
<organism evidence="2 3">
    <name type="scientific">Hypericibacter adhaerens</name>
    <dbReference type="NCBI Taxonomy" id="2602016"/>
    <lineage>
        <taxon>Bacteria</taxon>
        <taxon>Pseudomonadati</taxon>
        <taxon>Pseudomonadota</taxon>
        <taxon>Alphaproteobacteria</taxon>
        <taxon>Rhodospirillales</taxon>
        <taxon>Dongiaceae</taxon>
        <taxon>Hypericibacter</taxon>
    </lineage>
</organism>
<feature type="transmembrane region" description="Helical" evidence="1">
    <location>
        <begin position="45"/>
        <end position="63"/>
    </location>
</feature>
<keyword evidence="1" id="KW-0472">Membrane</keyword>
<sequence>MLPASRWFLLIAVIAILAMVGLTLIGNHLESTIPDGSPQALRLAAFVRAADIGLLLLFAFAMVPPAIREGLRLFASLGRPRGADLVREARSVCRVADMMALGVWAVSAVLLAVIAPSLSDFIPASALLLQP</sequence>
<dbReference type="AlphaFoldDB" id="A0A5J6N2D8"/>
<feature type="transmembrane region" description="Helical" evidence="1">
    <location>
        <begin position="7"/>
        <end position="25"/>
    </location>
</feature>
<dbReference type="OrthoDB" id="9859931at2"/>
<name>A0A5J6N2D8_9PROT</name>
<evidence type="ECO:0000256" key="1">
    <source>
        <dbReference type="SAM" id="Phobius"/>
    </source>
</evidence>
<accession>A0A5J6N2D8</accession>
<keyword evidence="1" id="KW-1133">Transmembrane helix</keyword>